<keyword evidence="9" id="KW-1185">Reference proteome</keyword>
<dbReference type="Pfam" id="PF01740">
    <property type="entry name" value="STAS"/>
    <property type="match status" value="1"/>
</dbReference>
<evidence type="ECO:0000256" key="5">
    <source>
        <dbReference type="ARBA" id="ARBA00022969"/>
    </source>
</evidence>
<evidence type="ECO:0000313" key="8">
    <source>
        <dbReference type="EMBL" id="SHG37812.1"/>
    </source>
</evidence>
<name>A0A1M5JB66_9FIRM</name>
<dbReference type="STRING" id="1121321.SAMN04488530_10166"/>
<keyword evidence="4" id="KW-0597">Phosphoprotein</keyword>
<dbReference type="GO" id="GO:0043856">
    <property type="term" value="F:anti-sigma factor antagonist activity"/>
    <property type="evidence" value="ECO:0007669"/>
    <property type="project" value="InterPro"/>
</dbReference>
<dbReference type="CDD" id="cd07043">
    <property type="entry name" value="STAS_anti-anti-sigma_factors"/>
    <property type="match status" value="1"/>
</dbReference>
<dbReference type="InterPro" id="IPR002645">
    <property type="entry name" value="STAS_dom"/>
</dbReference>
<gene>
    <name evidence="8" type="ORF">SAMN04488530_10166</name>
</gene>
<reference evidence="9" key="1">
    <citation type="submission" date="2016-11" db="EMBL/GenBank/DDBJ databases">
        <authorList>
            <person name="Varghese N."/>
            <person name="Submissions S."/>
        </authorList>
    </citation>
    <scope>NUCLEOTIDE SEQUENCE [LARGE SCALE GENOMIC DNA]</scope>
    <source>
        <strain evidence="9">DSM 2635</strain>
    </source>
</reference>
<dbReference type="GO" id="GO:0030435">
    <property type="term" value="P:sporulation resulting in formation of a cellular spore"/>
    <property type="evidence" value="ECO:0007669"/>
    <property type="project" value="UniProtKB-KW"/>
</dbReference>
<evidence type="ECO:0000256" key="4">
    <source>
        <dbReference type="ARBA" id="ARBA00022553"/>
    </source>
</evidence>
<dbReference type="PANTHER" id="PTHR33495">
    <property type="entry name" value="ANTI-SIGMA FACTOR ANTAGONIST TM_1081-RELATED-RELATED"/>
    <property type="match status" value="1"/>
</dbReference>
<dbReference type="NCBIfam" id="TIGR00377">
    <property type="entry name" value="ant_ant_sig"/>
    <property type="match status" value="1"/>
</dbReference>
<dbReference type="InterPro" id="IPR003658">
    <property type="entry name" value="Anti-sigma_ant"/>
</dbReference>
<dbReference type="InterPro" id="IPR014237">
    <property type="entry name" value="Anti-sigma_F_ant"/>
</dbReference>
<dbReference type="GO" id="GO:0045152">
    <property type="term" value="F:antisigma factor binding"/>
    <property type="evidence" value="ECO:0007669"/>
    <property type="project" value="InterPro"/>
</dbReference>
<dbReference type="Gene3D" id="3.30.750.24">
    <property type="entry name" value="STAS domain"/>
    <property type="match status" value="1"/>
</dbReference>
<comment type="function">
    <text evidence="1">In the phosphorylated form it could act as an anti-anti-sigma factor that counteracts SpoIIAB and thus releases sigma f from inhibition.</text>
</comment>
<dbReference type="InterPro" id="IPR036513">
    <property type="entry name" value="STAS_dom_sf"/>
</dbReference>
<comment type="similarity">
    <text evidence="2 6">Belongs to the anti-sigma-factor antagonist family.</text>
</comment>
<evidence type="ECO:0000259" key="7">
    <source>
        <dbReference type="PROSITE" id="PS50801"/>
    </source>
</evidence>
<accession>A0A1M5JB66</accession>
<dbReference type="EMBL" id="FQWX01000001">
    <property type="protein sequence ID" value="SHG37812.1"/>
    <property type="molecule type" value="Genomic_DNA"/>
</dbReference>
<organism evidence="8 9">
    <name type="scientific">Asaccharospora irregularis DSM 2635</name>
    <dbReference type="NCBI Taxonomy" id="1121321"/>
    <lineage>
        <taxon>Bacteria</taxon>
        <taxon>Bacillati</taxon>
        <taxon>Bacillota</taxon>
        <taxon>Clostridia</taxon>
        <taxon>Peptostreptococcales</taxon>
        <taxon>Peptostreptococcaceae</taxon>
        <taxon>Asaccharospora</taxon>
    </lineage>
</organism>
<dbReference type="PANTHER" id="PTHR33495:SF2">
    <property type="entry name" value="ANTI-SIGMA FACTOR ANTAGONIST TM_1081-RELATED"/>
    <property type="match status" value="1"/>
</dbReference>
<evidence type="ECO:0000256" key="2">
    <source>
        <dbReference type="ARBA" id="ARBA00009013"/>
    </source>
</evidence>
<protein>
    <recommendedName>
        <fullName evidence="3 6">Anti-sigma F factor antagonist</fullName>
    </recommendedName>
    <alternativeName>
        <fullName evidence="6">Stage II sporulation protein</fullName>
    </alternativeName>
</protein>
<feature type="domain" description="STAS" evidence="7">
    <location>
        <begin position="18"/>
        <end position="111"/>
    </location>
</feature>
<dbReference type="OrthoDB" id="9796601at2"/>
<keyword evidence="5" id="KW-0749">Sporulation</keyword>
<dbReference type="SUPFAM" id="SSF52091">
    <property type="entry name" value="SpoIIaa-like"/>
    <property type="match status" value="1"/>
</dbReference>
<dbReference type="RefSeq" id="WP_073123123.1">
    <property type="nucleotide sequence ID" value="NZ_BAABCH010000010.1"/>
</dbReference>
<evidence type="ECO:0000256" key="6">
    <source>
        <dbReference type="RuleBase" id="RU003749"/>
    </source>
</evidence>
<dbReference type="NCBIfam" id="TIGR02886">
    <property type="entry name" value="spore_II_AA"/>
    <property type="match status" value="1"/>
</dbReference>
<dbReference type="Proteomes" id="UP000243255">
    <property type="component" value="Unassembled WGS sequence"/>
</dbReference>
<proteinExistence type="inferred from homology"/>
<evidence type="ECO:0000313" key="9">
    <source>
        <dbReference type="Proteomes" id="UP000243255"/>
    </source>
</evidence>
<evidence type="ECO:0000256" key="1">
    <source>
        <dbReference type="ARBA" id="ARBA00001976"/>
    </source>
</evidence>
<dbReference type="AlphaFoldDB" id="A0A1M5JB66"/>
<dbReference type="PROSITE" id="PS50801">
    <property type="entry name" value="STAS"/>
    <property type="match status" value="1"/>
</dbReference>
<sequence>MIKYSLDESNLLVEFTISELDHHVSTEIRETLDELLSARQIKNIVFDFRNISFMDSSGIGVIIGRYKKISNENGRVAIVNVSPRVRKIFDLSGLNKIIFIYDTYEEAESSL</sequence>
<evidence type="ECO:0000256" key="3">
    <source>
        <dbReference type="ARBA" id="ARBA00020784"/>
    </source>
</evidence>